<evidence type="ECO:0000313" key="11">
    <source>
        <dbReference type="EMBL" id="KAK8552437.1"/>
    </source>
</evidence>
<sequence length="161" mass="17301">MAEHRQQLHRTDNMKYHFHENGPSTSKVLTVATILPIGATLLFLSGFSFFASLIGLAIAAPIFLIFSPVLVPAALLIASSVAGFLTSGAFGITALSSVSWIVNFLRGRRGSMSHPLQLDSMEWPTQDTEANMGQKVKSRGQGGRIREDAGKTQEGGNKSVD</sequence>
<evidence type="ECO:0000256" key="5">
    <source>
        <dbReference type="ARBA" id="ARBA00022677"/>
    </source>
</evidence>
<evidence type="ECO:0000256" key="4">
    <source>
        <dbReference type="ARBA" id="ARBA00010858"/>
    </source>
</evidence>
<feature type="transmembrane region" description="Helical" evidence="10">
    <location>
        <begin position="58"/>
        <end position="78"/>
    </location>
</feature>
<evidence type="ECO:0000256" key="6">
    <source>
        <dbReference type="ARBA" id="ARBA00022692"/>
    </source>
</evidence>
<accession>A0ABR2E5E4</accession>
<evidence type="ECO:0000256" key="7">
    <source>
        <dbReference type="ARBA" id="ARBA00022989"/>
    </source>
</evidence>
<dbReference type="EMBL" id="JBBPBM010000020">
    <property type="protein sequence ID" value="KAK8552437.1"/>
    <property type="molecule type" value="Genomic_DNA"/>
</dbReference>
<dbReference type="PANTHER" id="PTHR33203:SF44">
    <property type="entry name" value="OLEOSIN 20.3 KDA"/>
    <property type="match status" value="1"/>
</dbReference>
<evidence type="ECO:0000313" key="12">
    <source>
        <dbReference type="Proteomes" id="UP001472677"/>
    </source>
</evidence>
<comment type="similarity">
    <text evidence="4">Belongs to the oleosin family.</text>
</comment>
<evidence type="ECO:0000256" key="8">
    <source>
        <dbReference type="ARBA" id="ARBA00023136"/>
    </source>
</evidence>
<keyword evidence="8 10" id="KW-0472">Membrane</keyword>
<feature type="transmembrane region" description="Helical" evidence="10">
    <location>
        <begin position="84"/>
        <end position="105"/>
    </location>
</feature>
<keyword evidence="5" id="KW-0551">Lipid droplet</keyword>
<dbReference type="InterPro" id="IPR000136">
    <property type="entry name" value="Oleosin"/>
</dbReference>
<evidence type="ECO:0000256" key="1">
    <source>
        <dbReference type="ARBA" id="ARBA00002582"/>
    </source>
</evidence>
<dbReference type="Proteomes" id="UP001472677">
    <property type="component" value="Unassembled WGS sequence"/>
</dbReference>
<comment type="subcellular location">
    <subcellularLocation>
        <location evidence="3">Lipid droplet</location>
    </subcellularLocation>
    <subcellularLocation>
        <location evidence="2">Membrane</location>
        <topology evidence="2">Multi-pass membrane protein</topology>
    </subcellularLocation>
</comment>
<dbReference type="Pfam" id="PF01277">
    <property type="entry name" value="Oleosin"/>
    <property type="match status" value="1"/>
</dbReference>
<feature type="transmembrane region" description="Helical" evidence="10">
    <location>
        <begin position="28"/>
        <end position="51"/>
    </location>
</feature>
<feature type="region of interest" description="Disordered" evidence="9">
    <location>
        <begin position="122"/>
        <end position="161"/>
    </location>
</feature>
<evidence type="ECO:0000256" key="10">
    <source>
        <dbReference type="SAM" id="Phobius"/>
    </source>
</evidence>
<name>A0ABR2E5E4_9ROSI</name>
<keyword evidence="6 10" id="KW-0812">Transmembrane</keyword>
<comment type="function">
    <text evidence="1">May have a structural role to stabilize the lipid body during desiccation of the seed by preventing coalescence of the oil. Probably interacts with both lipid and phospholipid moieties of lipid bodies. May also provide recognition signals for specific lipase anchorage in lipolysis during seedling growth.</text>
</comment>
<comment type="caution">
    <text evidence="11">The sequence shown here is derived from an EMBL/GenBank/DDBJ whole genome shotgun (WGS) entry which is preliminary data.</text>
</comment>
<evidence type="ECO:0000256" key="3">
    <source>
        <dbReference type="ARBA" id="ARBA00004502"/>
    </source>
</evidence>
<organism evidence="11 12">
    <name type="scientific">Hibiscus sabdariffa</name>
    <name type="common">roselle</name>
    <dbReference type="NCBI Taxonomy" id="183260"/>
    <lineage>
        <taxon>Eukaryota</taxon>
        <taxon>Viridiplantae</taxon>
        <taxon>Streptophyta</taxon>
        <taxon>Embryophyta</taxon>
        <taxon>Tracheophyta</taxon>
        <taxon>Spermatophyta</taxon>
        <taxon>Magnoliopsida</taxon>
        <taxon>eudicotyledons</taxon>
        <taxon>Gunneridae</taxon>
        <taxon>Pentapetalae</taxon>
        <taxon>rosids</taxon>
        <taxon>malvids</taxon>
        <taxon>Malvales</taxon>
        <taxon>Malvaceae</taxon>
        <taxon>Malvoideae</taxon>
        <taxon>Hibiscus</taxon>
    </lineage>
</organism>
<evidence type="ECO:0000256" key="2">
    <source>
        <dbReference type="ARBA" id="ARBA00004141"/>
    </source>
</evidence>
<proteinExistence type="inferred from homology"/>
<protein>
    <recommendedName>
        <fullName evidence="13">Oleosin</fullName>
    </recommendedName>
</protein>
<gene>
    <name evidence="11" type="ORF">V6N12_041032</name>
</gene>
<keyword evidence="12" id="KW-1185">Reference proteome</keyword>
<reference evidence="11 12" key="1">
    <citation type="journal article" date="2024" name="G3 (Bethesda)">
        <title>Genome assembly of Hibiscus sabdariffa L. provides insights into metabolisms of medicinal natural products.</title>
        <authorList>
            <person name="Kim T."/>
        </authorList>
    </citation>
    <scope>NUCLEOTIDE SEQUENCE [LARGE SCALE GENOMIC DNA]</scope>
    <source>
        <strain evidence="11">TK-2024</strain>
        <tissue evidence="11">Old leaves</tissue>
    </source>
</reference>
<keyword evidence="7 10" id="KW-1133">Transmembrane helix</keyword>
<evidence type="ECO:0000256" key="9">
    <source>
        <dbReference type="SAM" id="MobiDB-lite"/>
    </source>
</evidence>
<dbReference type="PANTHER" id="PTHR33203">
    <property type="entry name" value="OLEOSIN"/>
    <property type="match status" value="1"/>
</dbReference>
<evidence type="ECO:0008006" key="13">
    <source>
        <dbReference type="Google" id="ProtNLM"/>
    </source>
</evidence>